<evidence type="ECO:0000256" key="2">
    <source>
        <dbReference type="ARBA" id="ARBA00007441"/>
    </source>
</evidence>
<dbReference type="EMBL" id="CP096040">
    <property type="protein sequence ID" value="USQ94635.1"/>
    <property type="molecule type" value="Genomic_DNA"/>
</dbReference>
<keyword evidence="9" id="KW-1185">Reference proteome</keyword>
<reference evidence="8 9" key="1">
    <citation type="submission" date="2022-04" db="EMBL/GenBank/DDBJ databases">
        <title>Genome sequence of soybean root-associated Caulobacter segnis RL271.</title>
        <authorList>
            <person name="Longley R."/>
            <person name="Bonito G."/>
            <person name="Trigodet F."/>
            <person name="Crosson S."/>
            <person name="Fiebig A."/>
        </authorList>
    </citation>
    <scope>NUCLEOTIDE SEQUENCE [LARGE SCALE GENOMIC DNA]</scope>
    <source>
        <strain evidence="8 9">RL271</strain>
    </source>
</reference>
<keyword evidence="4 8" id="KW-0032">Aminotransferase</keyword>
<evidence type="ECO:0000256" key="6">
    <source>
        <dbReference type="ARBA" id="ARBA00022898"/>
    </source>
</evidence>
<dbReference type="Proteomes" id="UP001057520">
    <property type="component" value="Chromosome"/>
</dbReference>
<evidence type="ECO:0000256" key="4">
    <source>
        <dbReference type="ARBA" id="ARBA00022576"/>
    </source>
</evidence>
<sequence length="396" mass="42232">MTSSSVFAGLSPQAPDSLLSLIGAYRRDSRPGKIDLGVGVFRDDDGATPVMACVKAAEQILLNGQPTKAYLGPEGDIGYLDLLKPIIFGDAVSHEVFGVQTPGGTGAIRLACELLKAARPDIRMIVGAPTWPNHTQILDQLGIETVAFRHYDQRAQRLGFDEMMAALETARAGDAVLLHGCCHNPSGADYSLEQWAAIAALVARKGLIPLIDLAYQGLGLGLEEDAAGMRLVLAAAEDGLLAYSCDKNFGLYRERVGALYALSRDADTLDLAASNIRALARTNWSMPPDHGAAVVRVILESETLTTQWRAELEAMRVRVADLRQRLAKAVPALAPLAGQHGLFALLPLSPAQVATLREDHGIYMAGSGRINLAGLTVTNIDTFARAFEACLQGEPA</sequence>
<dbReference type="Gene3D" id="3.90.1150.10">
    <property type="entry name" value="Aspartate Aminotransferase, domain 1"/>
    <property type="match status" value="1"/>
</dbReference>
<comment type="cofactor">
    <cofactor evidence="1">
        <name>pyridoxal 5'-phosphate</name>
        <dbReference type="ChEBI" id="CHEBI:597326"/>
    </cofactor>
</comment>
<evidence type="ECO:0000256" key="5">
    <source>
        <dbReference type="ARBA" id="ARBA00022679"/>
    </source>
</evidence>
<organism evidence="8 9">
    <name type="scientific">Caulobacter segnis</name>
    <dbReference type="NCBI Taxonomy" id="88688"/>
    <lineage>
        <taxon>Bacteria</taxon>
        <taxon>Pseudomonadati</taxon>
        <taxon>Pseudomonadota</taxon>
        <taxon>Alphaproteobacteria</taxon>
        <taxon>Caulobacterales</taxon>
        <taxon>Caulobacteraceae</taxon>
        <taxon>Caulobacter</taxon>
    </lineage>
</organism>
<proteinExistence type="inferred from homology"/>
<keyword evidence="5" id="KW-0808">Transferase</keyword>
<dbReference type="NCBIfam" id="NF006719">
    <property type="entry name" value="PRK09257.1"/>
    <property type="match status" value="1"/>
</dbReference>
<dbReference type="PANTHER" id="PTHR11879:SF22">
    <property type="entry name" value="ASPARTATE AMINOTRANSFERASE, MITOCHONDRIAL"/>
    <property type="match status" value="1"/>
</dbReference>
<keyword evidence="6" id="KW-0663">Pyridoxal phosphate</keyword>
<dbReference type="CDD" id="cd00609">
    <property type="entry name" value="AAT_like"/>
    <property type="match status" value="1"/>
</dbReference>
<comment type="subunit">
    <text evidence="3">Homodimer.</text>
</comment>
<gene>
    <name evidence="8" type="ORF">MZV50_18910</name>
</gene>
<dbReference type="InterPro" id="IPR000796">
    <property type="entry name" value="Asp_trans"/>
</dbReference>
<evidence type="ECO:0000259" key="7">
    <source>
        <dbReference type="Pfam" id="PF00155"/>
    </source>
</evidence>
<evidence type="ECO:0000313" key="8">
    <source>
        <dbReference type="EMBL" id="USQ94635.1"/>
    </source>
</evidence>
<dbReference type="PANTHER" id="PTHR11879">
    <property type="entry name" value="ASPARTATE AMINOTRANSFERASE"/>
    <property type="match status" value="1"/>
</dbReference>
<dbReference type="InterPro" id="IPR004839">
    <property type="entry name" value="Aminotransferase_I/II_large"/>
</dbReference>
<name>A0ABY4ZPP2_9CAUL</name>
<accession>A0ABY4ZPP2</accession>
<feature type="domain" description="Aminotransferase class I/classII large" evidence="7">
    <location>
        <begin position="32"/>
        <end position="386"/>
    </location>
</feature>
<evidence type="ECO:0000313" key="9">
    <source>
        <dbReference type="Proteomes" id="UP001057520"/>
    </source>
</evidence>
<protein>
    <submittedName>
        <fullName evidence="8">Aspartate/tyrosine/aromatic aminotransferase</fullName>
    </submittedName>
</protein>
<dbReference type="InterPro" id="IPR015422">
    <property type="entry name" value="PyrdxlP-dep_Trfase_small"/>
</dbReference>
<dbReference type="GO" id="GO:0008483">
    <property type="term" value="F:transaminase activity"/>
    <property type="evidence" value="ECO:0007669"/>
    <property type="project" value="UniProtKB-KW"/>
</dbReference>
<dbReference type="Gene3D" id="3.40.640.10">
    <property type="entry name" value="Type I PLP-dependent aspartate aminotransferase-like (Major domain)"/>
    <property type="match status" value="1"/>
</dbReference>
<comment type="similarity">
    <text evidence="2">Belongs to the class-I pyridoxal-phosphate-dependent aminotransferase family.</text>
</comment>
<dbReference type="InterPro" id="IPR015424">
    <property type="entry name" value="PyrdxlP-dep_Trfase"/>
</dbReference>
<dbReference type="SUPFAM" id="SSF53383">
    <property type="entry name" value="PLP-dependent transferases"/>
    <property type="match status" value="1"/>
</dbReference>
<dbReference type="Pfam" id="PF00155">
    <property type="entry name" value="Aminotran_1_2"/>
    <property type="match status" value="1"/>
</dbReference>
<evidence type="ECO:0000256" key="3">
    <source>
        <dbReference type="ARBA" id="ARBA00011738"/>
    </source>
</evidence>
<dbReference type="InterPro" id="IPR015421">
    <property type="entry name" value="PyrdxlP-dep_Trfase_major"/>
</dbReference>
<dbReference type="PRINTS" id="PR00799">
    <property type="entry name" value="TRANSAMINASE"/>
</dbReference>
<evidence type="ECO:0000256" key="1">
    <source>
        <dbReference type="ARBA" id="ARBA00001933"/>
    </source>
</evidence>